<dbReference type="InterPro" id="IPR051310">
    <property type="entry name" value="MCP_chemotaxis"/>
</dbReference>
<dbReference type="Gene3D" id="6.10.340.10">
    <property type="match status" value="1"/>
</dbReference>
<dbReference type="GO" id="GO:0007165">
    <property type="term" value="P:signal transduction"/>
    <property type="evidence" value="ECO:0007669"/>
    <property type="project" value="InterPro"/>
</dbReference>
<evidence type="ECO:0000256" key="3">
    <source>
        <dbReference type="ARBA" id="ARBA00029447"/>
    </source>
</evidence>
<gene>
    <name evidence="4" type="ORF">CAK95_25125</name>
</gene>
<dbReference type="InterPro" id="IPR038188">
    <property type="entry name" value="TorS_sensor_sf"/>
</dbReference>
<dbReference type="Pfam" id="PF00672">
    <property type="entry name" value="HAMP"/>
    <property type="match status" value="1"/>
</dbReference>
<dbReference type="InterPro" id="IPR003660">
    <property type="entry name" value="HAMP_dom"/>
</dbReference>
<dbReference type="GO" id="GO:0016020">
    <property type="term" value="C:membrane"/>
    <property type="evidence" value="ECO:0007669"/>
    <property type="project" value="UniProtKB-SubCell"/>
</dbReference>
<evidence type="ECO:0000313" key="4">
    <source>
        <dbReference type="EMBL" id="ARQ02016.1"/>
    </source>
</evidence>
<name>A0A1W6ZXH2_9HYPH</name>
<dbReference type="RefSeq" id="WP_086090409.1">
    <property type="nucleotide sequence ID" value="NZ_CP021112.1"/>
</dbReference>
<dbReference type="CDD" id="cd06225">
    <property type="entry name" value="HAMP"/>
    <property type="match status" value="1"/>
</dbReference>
<dbReference type="Gene3D" id="1.20.58.920">
    <property type="match status" value="1"/>
</dbReference>
<dbReference type="SMART" id="SM00304">
    <property type="entry name" value="HAMP"/>
    <property type="match status" value="2"/>
</dbReference>
<reference evidence="4 5" key="1">
    <citation type="submission" date="2017-05" db="EMBL/GenBank/DDBJ databases">
        <title>Full genome sequence of Pseudorhodoplanes sinuspersici.</title>
        <authorList>
            <person name="Dastgheib S.M.M."/>
            <person name="Shavandi M."/>
            <person name="Tirandaz H."/>
        </authorList>
    </citation>
    <scope>NUCLEOTIDE SEQUENCE [LARGE SCALE GENOMIC DNA]</scope>
    <source>
        <strain evidence="4 5">RIPI110</strain>
    </source>
</reference>
<dbReference type="PANTHER" id="PTHR43531:SF11">
    <property type="entry name" value="METHYL-ACCEPTING CHEMOTAXIS PROTEIN 3"/>
    <property type="match status" value="1"/>
</dbReference>
<accession>A0A1W6ZXH2</accession>
<comment type="similarity">
    <text evidence="3">Belongs to the methyl-accepting chemotaxis (MCP) protein family.</text>
</comment>
<dbReference type="PROSITE" id="PS50885">
    <property type="entry name" value="HAMP"/>
    <property type="match status" value="2"/>
</dbReference>
<dbReference type="FunFam" id="1.10.287.950:FF:000001">
    <property type="entry name" value="Methyl-accepting chemotaxis sensory transducer"/>
    <property type="match status" value="1"/>
</dbReference>
<evidence type="ECO:0000313" key="5">
    <source>
        <dbReference type="Proteomes" id="UP000194137"/>
    </source>
</evidence>
<keyword evidence="2" id="KW-0145">Chemotaxis</keyword>
<dbReference type="GO" id="GO:0006935">
    <property type="term" value="P:chemotaxis"/>
    <property type="evidence" value="ECO:0007669"/>
    <property type="project" value="UniProtKB-KW"/>
</dbReference>
<dbReference type="Gene3D" id="1.10.287.950">
    <property type="entry name" value="Methyl-accepting chemotaxis protein"/>
    <property type="match status" value="1"/>
</dbReference>
<dbReference type="KEGG" id="psin:CAK95_25125"/>
<dbReference type="OrthoDB" id="9765776at2"/>
<sequence>MKALGALKSAISWLNPIKVFRSLFRSGIGSRLQLAFGAAALMTVIACAVSIFSFWSTEGDVQQIAHREVPLMTEAQGLSVMSGEISAAAARFVSATTVRDQRIIASQIDDRSMQMRALIDKVRQGTSKEAFSAVDMASRLLENNLSELDTVMVSRSNLRAQIERKIEALHKLHTKLTDIITPIADKAYLDALNRAEGTGNTHLNALRNALELKAQTHQVVSLLSAGAAVREQNGMQPLVDQFTMSSLLLMQAAQAVRNAEVTKDIDTLLEFGRSNDGIFTLRSQELNVNAGAARAIDENVKVQKQLDQAVSKLVGETKSGMTAGIDRLVSQLEMSRWLLLAIAGISLLAAGAIAVFYVQRNIVRRLVALRNTMQMLASGQNDVAVPAVKDKDELGEMARSVLVFRDAAIEKERLEVEAAESRRAAEEERERNDAARAEAARQVAEVVDGLGRGLERLAQGDLTYRVHDNWADEYQKIRDDFNGAIGQLQDTLTAIVESTREVSNASAEISTSTTDLSQRTEEQAASLEQTSASMEEISATVRKNAENAQHADGLMRGTRQVADRGGEVVSQAVAAMSRIEDSSRKISDIISVIDEIARQTNLLALNAAVEAARAGEAGRGFAVVASEVRSLAQRSSQAAKDIKDLIVNSSNQVGEGVQLVNRAGDSLKDILSSLNQVAAIVADIAHASAEQASGIDQINRALNQMDEATQQNSALVEENAATAKTLEHQSTALDGRVAAFRLRDGDGYMEEAEEDMQAEPAPVVAAPVRSRATPTVRRAAPVVRGNARQMQSALATAVARDQWEEF</sequence>
<dbReference type="EMBL" id="CP021112">
    <property type="protein sequence ID" value="ARQ02016.1"/>
    <property type="molecule type" value="Genomic_DNA"/>
</dbReference>
<keyword evidence="5" id="KW-1185">Reference proteome</keyword>
<organism evidence="4 5">
    <name type="scientific">Pseudorhodoplanes sinuspersici</name>
    <dbReference type="NCBI Taxonomy" id="1235591"/>
    <lineage>
        <taxon>Bacteria</taxon>
        <taxon>Pseudomonadati</taxon>
        <taxon>Pseudomonadota</taxon>
        <taxon>Alphaproteobacteria</taxon>
        <taxon>Hyphomicrobiales</taxon>
        <taxon>Pseudorhodoplanes</taxon>
    </lineage>
</organism>
<dbReference type="STRING" id="1235591.CAK95_25125"/>
<dbReference type="PROSITE" id="PS50111">
    <property type="entry name" value="CHEMOTAXIS_TRANSDUC_2"/>
    <property type="match status" value="1"/>
</dbReference>
<proteinExistence type="inferred from homology"/>
<protein>
    <submittedName>
        <fullName evidence="4">Uncharacterized protein</fullName>
    </submittedName>
</protein>
<dbReference type="PANTHER" id="PTHR43531">
    <property type="entry name" value="PROTEIN ICFG"/>
    <property type="match status" value="1"/>
</dbReference>
<dbReference type="CDD" id="cd11386">
    <property type="entry name" value="MCP_signal"/>
    <property type="match status" value="1"/>
</dbReference>
<dbReference type="SUPFAM" id="SSF158472">
    <property type="entry name" value="HAMP domain-like"/>
    <property type="match status" value="1"/>
</dbReference>
<dbReference type="Pfam" id="PF00015">
    <property type="entry name" value="MCPsignal"/>
    <property type="match status" value="1"/>
</dbReference>
<comment type="subcellular location">
    <subcellularLocation>
        <location evidence="1">Membrane</location>
    </subcellularLocation>
</comment>
<evidence type="ECO:0000256" key="2">
    <source>
        <dbReference type="ARBA" id="ARBA00022500"/>
    </source>
</evidence>
<dbReference type="AlphaFoldDB" id="A0A1W6ZXH2"/>
<dbReference type="SMART" id="SM00283">
    <property type="entry name" value="MA"/>
    <property type="match status" value="1"/>
</dbReference>
<dbReference type="SUPFAM" id="SSF58104">
    <property type="entry name" value="Methyl-accepting chemotaxis protein (MCP) signaling domain"/>
    <property type="match status" value="1"/>
</dbReference>
<evidence type="ECO:0000256" key="1">
    <source>
        <dbReference type="ARBA" id="ARBA00004370"/>
    </source>
</evidence>
<dbReference type="Proteomes" id="UP000194137">
    <property type="component" value="Chromosome"/>
</dbReference>
<dbReference type="InterPro" id="IPR004089">
    <property type="entry name" value="MCPsignal_dom"/>
</dbReference>